<evidence type="ECO:0000256" key="1">
    <source>
        <dbReference type="SAM" id="Phobius"/>
    </source>
</evidence>
<evidence type="ECO:0000313" key="2">
    <source>
        <dbReference type="EMBL" id="KAA6381120.1"/>
    </source>
</evidence>
<dbReference type="Proteomes" id="UP000324800">
    <property type="component" value="Unassembled WGS sequence"/>
</dbReference>
<dbReference type="AlphaFoldDB" id="A0A5J4VET7"/>
<reference evidence="2 3" key="1">
    <citation type="submission" date="2019-03" db="EMBL/GenBank/DDBJ databases">
        <title>Single cell metagenomics reveals metabolic interactions within the superorganism composed of flagellate Streblomastix strix and complex community of Bacteroidetes bacteria on its surface.</title>
        <authorList>
            <person name="Treitli S.C."/>
            <person name="Kolisko M."/>
            <person name="Husnik F."/>
            <person name="Keeling P."/>
            <person name="Hampl V."/>
        </authorList>
    </citation>
    <scope>NUCLEOTIDE SEQUENCE [LARGE SCALE GENOMIC DNA]</scope>
    <source>
        <strain evidence="2">ST1C</strain>
    </source>
</reference>
<feature type="transmembrane region" description="Helical" evidence="1">
    <location>
        <begin position="94"/>
        <end position="114"/>
    </location>
</feature>
<accession>A0A5J4VET7</accession>
<sequence>MLNLTNLAEKMLKMELKTKISFITKVITIKDSKIIVEETLVRKFVNLSKIGDQKQIIVIKKKIKEDLEMEFRQIQVQIVVVINFDQYFPIQVEVNMGAVPVVAFVGSSAVWAVVEDVRVMFIIIIIVVVVVIMIEAVSFVVFVAIV</sequence>
<feature type="transmembrane region" description="Helical" evidence="1">
    <location>
        <begin position="120"/>
        <end position="145"/>
    </location>
</feature>
<comment type="caution">
    <text evidence="2">The sequence shown here is derived from an EMBL/GenBank/DDBJ whole genome shotgun (WGS) entry which is preliminary data.</text>
</comment>
<name>A0A5J4VET7_9EUKA</name>
<organism evidence="2 3">
    <name type="scientific">Streblomastix strix</name>
    <dbReference type="NCBI Taxonomy" id="222440"/>
    <lineage>
        <taxon>Eukaryota</taxon>
        <taxon>Metamonada</taxon>
        <taxon>Preaxostyla</taxon>
        <taxon>Oxymonadida</taxon>
        <taxon>Streblomastigidae</taxon>
        <taxon>Streblomastix</taxon>
    </lineage>
</organism>
<protein>
    <submittedName>
        <fullName evidence="2">Uncharacterized protein</fullName>
    </submittedName>
</protein>
<keyword evidence="1" id="KW-0472">Membrane</keyword>
<evidence type="ECO:0000313" key="3">
    <source>
        <dbReference type="Proteomes" id="UP000324800"/>
    </source>
</evidence>
<dbReference type="EMBL" id="SNRW01007515">
    <property type="protein sequence ID" value="KAA6381120.1"/>
    <property type="molecule type" value="Genomic_DNA"/>
</dbReference>
<gene>
    <name evidence="2" type="ORF">EZS28_023353</name>
</gene>
<proteinExistence type="predicted"/>
<keyword evidence="1" id="KW-0812">Transmembrane</keyword>
<keyword evidence="1" id="KW-1133">Transmembrane helix</keyword>